<proteinExistence type="predicted"/>
<dbReference type="GeneTree" id="ENSGT00390000012756"/>
<name>A0A9L0ICL7_EQUAS</name>
<reference evidence="1" key="3">
    <citation type="submission" date="2025-09" db="UniProtKB">
        <authorList>
            <consortium name="Ensembl"/>
        </authorList>
    </citation>
    <scope>IDENTIFICATION</scope>
</reference>
<sequence>DSGSTGPLLSLLAVRSSGCGAGGPPGRWSLPARRSDSFLLSPPAVCWRPSSGVLLGWKRQGVLADRGIHCSFCLGCPGRETPGREDTASAMGQLCCFPFSRDEEKISKKPIGILDLLNEALRRERMRLKSKVKQIKELLLKPETQAKIRRELLEGRSLNSSDQGSDVDFSTALA</sequence>
<dbReference type="Proteomes" id="UP000694387">
    <property type="component" value="Chromosome 21"/>
</dbReference>
<gene>
    <name evidence="1" type="primary">AKAP7</name>
</gene>
<accession>A0A9L0ICL7</accession>
<dbReference type="Ensembl" id="ENSEAST00005050250.1">
    <property type="protein sequence ID" value="ENSEASP00005038649.1"/>
    <property type="gene ID" value="ENSEASG00005009720.2"/>
</dbReference>
<dbReference type="AlphaFoldDB" id="A0A9L0ICL7"/>
<reference evidence="1 2" key="1">
    <citation type="journal article" date="2020" name="Nat. Commun.">
        <title>Donkey genomes provide new insights into domestication and selection for coat color.</title>
        <authorList>
            <person name="Wang"/>
            <person name="C."/>
            <person name="Li"/>
            <person name="H."/>
            <person name="Guo"/>
            <person name="Y."/>
            <person name="Huang"/>
            <person name="J."/>
            <person name="Sun"/>
            <person name="Y."/>
            <person name="Min"/>
            <person name="J."/>
            <person name="Wang"/>
            <person name="J."/>
            <person name="Fang"/>
            <person name="X."/>
            <person name="Zhao"/>
            <person name="Z."/>
            <person name="Wang"/>
            <person name="S."/>
            <person name="Zhang"/>
            <person name="Y."/>
            <person name="Liu"/>
            <person name="Q."/>
            <person name="Jiang"/>
            <person name="Q."/>
            <person name="Wang"/>
            <person name="X."/>
            <person name="Guo"/>
            <person name="Y."/>
            <person name="Yang"/>
            <person name="C."/>
            <person name="Wang"/>
            <person name="Y."/>
            <person name="Tian"/>
            <person name="F."/>
            <person name="Zhuang"/>
            <person name="G."/>
            <person name="Fan"/>
            <person name="Y."/>
            <person name="Gao"/>
            <person name="Q."/>
            <person name="Li"/>
            <person name="Y."/>
            <person name="Ju"/>
            <person name="Z."/>
            <person name="Li"/>
            <person name="J."/>
            <person name="Li"/>
            <person name="R."/>
            <person name="Hou"/>
            <person name="M."/>
            <person name="Yang"/>
            <person name="G."/>
            <person name="Liu"/>
            <person name="G."/>
            <person name="Liu"/>
            <person name="W."/>
            <person name="Guo"/>
            <person name="J."/>
            <person name="Pan"/>
            <person name="S."/>
            <person name="Fan"/>
            <person name="G."/>
            <person name="Zhang"/>
            <person name="W."/>
            <person name="Zhang"/>
            <person name="R."/>
            <person name="Yu"/>
            <person name="J."/>
            <person name="Zhang"/>
            <person name="X."/>
            <person name="Yin"/>
            <person name="Q."/>
            <person name="Ji"/>
            <person name="C."/>
            <person name="Jin"/>
            <person name="Y."/>
            <person name="Yue"/>
            <person name="G."/>
            <person name="Liu"/>
            <person name="M."/>
            <person name="Xu"/>
            <person name="J."/>
            <person name="Liu"/>
            <person name="S."/>
            <person name="Jordana"/>
            <person name="J."/>
            <person name="Noce"/>
            <person name="A."/>
            <person name="Amills"/>
            <person name="M."/>
            <person name="Wu"/>
            <person name="D.D."/>
            <person name="Li"/>
            <person name="S."/>
            <person name="Zhou"/>
            <person name="X. and Zhong"/>
            <person name="J."/>
        </authorList>
    </citation>
    <scope>NUCLEOTIDE SEQUENCE [LARGE SCALE GENOMIC DNA]</scope>
</reference>
<evidence type="ECO:0000313" key="2">
    <source>
        <dbReference type="Proteomes" id="UP000694387"/>
    </source>
</evidence>
<organism evidence="1 2">
    <name type="scientific">Equus asinus</name>
    <name type="common">Donkey</name>
    <name type="synonym">Equus africanus asinus</name>
    <dbReference type="NCBI Taxonomy" id="9793"/>
    <lineage>
        <taxon>Eukaryota</taxon>
        <taxon>Metazoa</taxon>
        <taxon>Chordata</taxon>
        <taxon>Craniata</taxon>
        <taxon>Vertebrata</taxon>
        <taxon>Euteleostomi</taxon>
        <taxon>Mammalia</taxon>
        <taxon>Eutheria</taxon>
        <taxon>Laurasiatheria</taxon>
        <taxon>Perissodactyla</taxon>
        <taxon>Equidae</taxon>
        <taxon>Equus</taxon>
    </lineage>
</organism>
<protein>
    <submittedName>
        <fullName evidence="1">A-kinase anchoring protein 7</fullName>
    </submittedName>
</protein>
<keyword evidence="2" id="KW-1185">Reference proteome</keyword>
<reference evidence="1" key="2">
    <citation type="submission" date="2025-08" db="UniProtKB">
        <authorList>
            <consortium name="Ensembl"/>
        </authorList>
    </citation>
    <scope>IDENTIFICATION</scope>
</reference>
<evidence type="ECO:0000313" key="1">
    <source>
        <dbReference type="Ensembl" id="ENSEASP00005038649.1"/>
    </source>
</evidence>